<organism evidence="10 11">
    <name type="scientific">Thelohanellus kitauei</name>
    <name type="common">Myxosporean</name>
    <dbReference type="NCBI Taxonomy" id="669202"/>
    <lineage>
        <taxon>Eukaryota</taxon>
        <taxon>Metazoa</taxon>
        <taxon>Cnidaria</taxon>
        <taxon>Myxozoa</taxon>
        <taxon>Myxosporea</taxon>
        <taxon>Bivalvulida</taxon>
        <taxon>Platysporina</taxon>
        <taxon>Myxobolidae</taxon>
        <taxon>Thelohanellus</taxon>
    </lineage>
</organism>
<keyword evidence="11" id="KW-1185">Reference proteome</keyword>
<dbReference type="Pfam" id="PF01399">
    <property type="entry name" value="PCI"/>
    <property type="match status" value="1"/>
</dbReference>
<dbReference type="SMART" id="SM00088">
    <property type="entry name" value="PINT"/>
    <property type="match status" value="1"/>
</dbReference>
<protein>
    <recommendedName>
        <fullName evidence="4">26S proteasome non-ATPase regulatory subunit 13</fullName>
    </recommendedName>
    <alternativeName>
        <fullName evidence="6">26S proteasome regulatory subunit RPN9</fullName>
    </alternativeName>
    <alternativeName>
        <fullName evidence="8">26S proteasome regulatory subunit S11</fullName>
    </alternativeName>
    <alternativeName>
        <fullName evidence="7">26S proteasome regulatory subunit p40.5</fullName>
    </alternativeName>
</protein>
<dbReference type="OMA" id="KMQIATF"/>
<dbReference type="PANTHER" id="PTHR10539">
    <property type="entry name" value="26S PROTEASOME NON-ATPASE REGULATORY SUBUNIT 13"/>
    <property type="match status" value="1"/>
</dbReference>
<evidence type="ECO:0000256" key="8">
    <source>
        <dbReference type="ARBA" id="ARBA00032323"/>
    </source>
</evidence>
<dbReference type="GO" id="GO:0005198">
    <property type="term" value="F:structural molecule activity"/>
    <property type="evidence" value="ECO:0007669"/>
    <property type="project" value="TreeGrafter"/>
</dbReference>
<evidence type="ECO:0000256" key="6">
    <source>
        <dbReference type="ARBA" id="ARBA00029749"/>
    </source>
</evidence>
<feature type="domain" description="PCI" evidence="9">
    <location>
        <begin position="154"/>
        <end position="343"/>
    </location>
</feature>
<dbReference type="PROSITE" id="PS50250">
    <property type="entry name" value="PCI"/>
    <property type="match status" value="1"/>
</dbReference>
<dbReference type="GO" id="GO:0005634">
    <property type="term" value="C:nucleus"/>
    <property type="evidence" value="ECO:0007669"/>
    <property type="project" value="TreeGrafter"/>
</dbReference>
<name>A0A0C2J149_THEKT</name>
<dbReference type="Proteomes" id="UP000031668">
    <property type="component" value="Unassembled WGS sequence"/>
</dbReference>
<sequence length="390" mass="44959">MSLTVLKYLDECSFCKEHRDSVDKIKEYFAQRLYYELSEFVMQFLLDVESEMHNYRQFYDIFVLDFSKRINPVSLARIAIMIAVQIKKNNVDEAIEFMTMNLGRAPLADDKFSSNLCRVYLAKLRLYKGQIVPAHDTLMNMRQEIDSFNNLTLLHLFFYDAILYYHYLKNDYYAYNSDVLKYFGATAKIEVKIDDDGVNKPLFCVISTLMSPYATNVEEVLYQSQVRALISEQQYCWFDQLLKAVLHGDVSGLAEIMPHIESHEILSKSVTLVREKTVLMNILNVAFNCIVSGTKMTFSLISESSGIPIDSVENFLIRAFSLNIIEGSIDQVNQVVNLTWVKPKFITESRLPCLQDQIATWDRKIIGLVDHIKPLSVNLNSTRQASKQCA</sequence>
<evidence type="ECO:0000259" key="9">
    <source>
        <dbReference type="PROSITE" id="PS50250"/>
    </source>
</evidence>
<dbReference type="SUPFAM" id="SSF46785">
    <property type="entry name" value="Winged helix' DNA-binding domain"/>
    <property type="match status" value="1"/>
</dbReference>
<evidence type="ECO:0000313" key="11">
    <source>
        <dbReference type="Proteomes" id="UP000031668"/>
    </source>
</evidence>
<dbReference type="InterPro" id="IPR035298">
    <property type="entry name" value="PSMD13"/>
</dbReference>
<dbReference type="Pfam" id="PF22037">
    <property type="entry name" value="PSD13_N"/>
    <property type="match status" value="1"/>
</dbReference>
<dbReference type="InterPro" id="IPR036390">
    <property type="entry name" value="WH_DNA-bd_sf"/>
</dbReference>
<proteinExistence type="inferred from homology"/>
<dbReference type="GO" id="GO:0006511">
    <property type="term" value="P:ubiquitin-dependent protein catabolic process"/>
    <property type="evidence" value="ECO:0007669"/>
    <property type="project" value="TreeGrafter"/>
</dbReference>
<dbReference type="EMBL" id="JWZT01004871">
    <property type="protein sequence ID" value="KII62832.1"/>
    <property type="molecule type" value="Genomic_DNA"/>
</dbReference>
<dbReference type="InterPro" id="IPR054179">
    <property type="entry name" value="PSD13_N"/>
</dbReference>
<dbReference type="PANTHER" id="PTHR10539:SF0">
    <property type="entry name" value="26S PROTEASOME NON-ATPASE REGULATORY SUBUNIT 13"/>
    <property type="match status" value="1"/>
</dbReference>
<gene>
    <name evidence="10" type="ORF">RF11_16279</name>
</gene>
<evidence type="ECO:0000256" key="1">
    <source>
        <dbReference type="ARBA" id="ARBA00002362"/>
    </source>
</evidence>
<dbReference type="OrthoDB" id="1093at2759"/>
<accession>A0A0C2J149</accession>
<evidence type="ECO:0000256" key="2">
    <source>
        <dbReference type="ARBA" id="ARBA00006207"/>
    </source>
</evidence>
<evidence type="ECO:0000313" key="10">
    <source>
        <dbReference type="EMBL" id="KII62832.1"/>
    </source>
</evidence>
<keyword evidence="5 10" id="KW-0647">Proteasome</keyword>
<dbReference type="AlphaFoldDB" id="A0A0C2J149"/>
<dbReference type="InterPro" id="IPR000717">
    <property type="entry name" value="PCI_dom"/>
</dbReference>
<reference evidence="10 11" key="1">
    <citation type="journal article" date="2014" name="Genome Biol. Evol.">
        <title>The genome of the myxosporean Thelohanellus kitauei shows adaptations to nutrient acquisition within its fish host.</title>
        <authorList>
            <person name="Yang Y."/>
            <person name="Xiong J."/>
            <person name="Zhou Z."/>
            <person name="Huo F."/>
            <person name="Miao W."/>
            <person name="Ran C."/>
            <person name="Liu Y."/>
            <person name="Zhang J."/>
            <person name="Feng J."/>
            <person name="Wang M."/>
            <person name="Wang M."/>
            <person name="Wang L."/>
            <person name="Yao B."/>
        </authorList>
    </citation>
    <scope>NUCLEOTIDE SEQUENCE [LARGE SCALE GENOMIC DNA]</scope>
    <source>
        <strain evidence="10">Wuqing</strain>
    </source>
</reference>
<evidence type="ECO:0000256" key="7">
    <source>
        <dbReference type="ARBA" id="ARBA00031303"/>
    </source>
</evidence>
<dbReference type="GO" id="GO:0008541">
    <property type="term" value="C:proteasome regulatory particle, lid subcomplex"/>
    <property type="evidence" value="ECO:0007669"/>
    <property type="project" value="TreeGrafter"/>
</dbReference>
<evidence type="ECO:0000256" key="5">
    <source>
        <dbReference type="ARBA" id="ARBA00022942"/>
    </source>
</evidence>
<comment type="function">
    <text evidence="1">Component of the 26S proteasome, a multiprotein complex involved in the ATP-dependent degradation of ubiquitinated proteins. This complex plays a key role in the maintenance of protein homeostasis by removing misfolded or damaged proteins, which could impair cellular functions, and by removing proteins whose functions are no longer required. Therefore, the proteasome participates in numerous cellular processes, including cell cycle progression, apoptosis, or DNA damage repair.</text>
</comment>
<evidence type="ECO:0000256" key="3">
    <source>
        <dbReference type="ARBA" id="ARBA00011441"/>
    </source>
</evidence>
<dbReference type="GO" id="GO:0005829">
    <property type="term" value="C:cytosol"/>
    <property type="evidence" value="ECO:0007669"/>
    <property type="project" value="TreeGrafter"/>
</dbReference>
<evidence type="ECO:0000256" key="4">
    <source>
        <dbReference type="ARBA" id="ARBA00015732"/>
    </source>
</evidence>
<comment type="caution">
    <text evidence="10">The sequence shown here is derived from an EMBL/GenBank/DDBJ whole genome shotgun (WGS) entry which is preliminary data.</text>
</comment>
<comment type="similarity">
    <text evidence="2">Belongs to the proteasome subunit S11 family.</text>
</comment>
<comment type="subunit">
    <text evidence="3">Component of the 19S proteasome regulatory particle complex. The 26S proteasome consists of a 20S core particle (CP) and two 19S regulatory subunits (RP). The regulatory particle is made of a lid composed of 9 subunits including PSMD13, a base containing 6 ATPases and few additional components.</text>
</comment>